<proteinExistence type="predicted"/>
<evidence type="ECO:0000313" key="1">
    <source>
        <dbReference type="EMBL" id="JAH51996.1"/>
    </source>
</evidence>
<sequence>MLCVPRNVFQMSEHTNFILSLLNTLPSS</sequence>
<organism evidence="1">
    <name type="scientific">Anguilla anguilla</name>
    <name type="common">European freshwater eel</name>
    <name type="synonym">Muraena anguilla</name>
    <dbReference type="NCBI Taxonomy" id="7936"/>
    <lineage>
        <taxon>Eukaryota</taxon>
        <taxon>Metazoa</taxon>
        <taxon>Chordata</taxon>
        <taxon>Craniata</taxon>
        <taxon>Vertebrata</taxon>
        <taxon>Euteleostomi</taxon>
        <taxon>Actinopterygii</taxon>
        <taxon>Neopterygii</taxon>
        <taxon>Teleostei</taxon>
        <taxon>Anguilliformes</taxon>
        <taxon>Anguillidae</taxon>
        <taxon>Anguilla</taxon>
    </lineage>
</organism>
<dbReference type="AlphaFoldDB" id="A0A0E9TEI0"/>
<reference evidence="1" key="2">
    <citation type="journal article" date="2015" name="Fish Shellfish Immunol.">
        <title>Early steps in the European eel (Anguilla anguilla)-Vibrio vulnificus interaction in the gills: Role of the RtxA13 toxin.</title>
        <authorList>
            <person name="Callol A."/>
            <person name="Pajuelo D."/>
            <person name="Ebbesson L."/>
            <person name="Teles M."/>
            <person name="MacKenzie S."/>
            <person name="Amaro C."/>
        </authorList>
    </citation>
    <scope>NUCLEOTIDE SEQUENCE</scope>
</reference>
<name>A0A0E9TEI0_ANGAN</name>
<dbReference type="EMBL" id="GBXM01056581">
    <property type="protein sequence ID" value="JAH51996.1"/>
    <property type="molecule type" value="Transcribed_RNA"/>
</dbReference>
<accession>A0A0E9TEI0</accession>
<protein>
    <submittedName>
        <fullName evidence="1">Uncharacterized protein</fullName>
    </submittedName>
</protein>
<reference evidence="1" key="1">
    <citation type="submission" date="2014-11" db="EMBL/GenBank/DDBJ databases">
        <authorList>
            <person name="Amaro Gonzalez C."/>
        </authorList>
    </citation>
    <scope>NUCLEOTIDE SEQUENCE</scope>
</reference>